<dbReference type="InterPro" id="IPR029062">
    <property type="entry name" value="Class_I_gatase-like"/>
</dbReference>
<dbReference type="RefSeq" id="WP_285274247.1">
    <property type="nucleotide sequence ID" value="NZ_JASNVW010000005.1"/>
</dbReference>
<evidence type="ECO:0000313" key="2">
    <source>
        <dbReference type="Proteomes" id="UP001529235"/>
    </source>
</evidence>
<dbReference type="AlphaFoldDB" id="A0ABD4Z7P8"/>
<organism evidence="1 2">
    <name type="scientific">Ignisphaera cupida</name>
    <dbReference type="NCBI Taxonomy" id="3050454"/>
    <lineage>
        <taxon>Archaea</taxon>
        <taxon>Thermoproteota</taxon>
        <taxon>Thermoprotei</taxon>
        <taxon>Desulfurococcales</taxon>
        <taxon>Desulfurococcaceae</taxon>
        <taxon>Ignisphaera</taxon>
    </lineage>
</organism>
<dbReference type="InterPro" id="IPR008979">
    <property type="entry name" value="Galactose-bd-like_sf"/>
</dbReference>
<dbReference type="Gene3D" id="3.40.50.880">
    <property type="match status" value="1"/>
</dbReference>
<comment type="caution">
    <text evidence="1">The sequence shown here is derived from an EMBL/GenBank/DDBJ whole genome shotgun (WGS) entry which is preliminary data.</text>
</comment>
<keyword evidence="2" id="KW-1185">Reference proteome</keyword>
<sequence>MAKEDLFRNPPKIFRGIPFWSINDFLNVDEAVKQIGLLDDAGFGGVFFHAREGLATPFLGDDWFKVFEAVVKEAEKRGLTVWIYDEDRWPSGFASGYVPALDSRYRAKSLVMIVDNKCYYGNDTIAMFRCIPDENGLPIKCERIYQSEQDPRYVYLTFVRYVAAIGDKWFSGFSYVDLLDEDVVKKFVEIAYRPYIEKFGNYIGSVIPGAFTDEPNITSSRPRAKPQPFSWVRGPRMLLYSLPWTDKLPEVFEKLNGYSVVDKLPELFFNIGSYRKTRYDFWKTVTLMFVNSFTKQVYEYCDRNGLRFTGHFLAEDDLVSQLVVGAVMPHYEYMHIPGIDHLAYQIWNSLLTVKQVASVANQLGKERVLCEAYGTLGNYPSFEDRKWIGDFLYALGVNLLNHHLVPYSMRGRRKADYGLNFHWSQPWWKYNRLIEDYYTRLSYVLSQGIRVVDVLIIHPMTSVWSVYTPVNDSEARKLNEMFMNLLKNMLKMHIDFELGDEMLLAKYGDVEQNMLKVGRARYKVVLVPPSINISSSTLALLKRFVESRGTLIVLEPKPTHVDGVENSEIQSIYSKAVVVKNLAELSNVLKSYLNEFEIVVESNDSQGNVIVHARRVEDKIMLFVVNVDRNSSYSVAIGVKGCYSVEEWDPFTGDIKAYPHDYRNERTYIEFTLKPVDSKLFAFKPSQSGYAKTEKSIASLHKVDEIKLSGEWIVRRRDKNVLVLDYAKLSIDNSEWSEFQPLPKIVDQLYSYGLGASYKVRFEFYVKSKPKPPLHLVIENPKQFRRVVVNGNQIDVNVDDGKWIDWNFRKYEISKYIVQGLNYIELEGVAGFEIEIEPLYILGDFGVVECSKGCSEIVDEKNKLVFNEEINVVKHGYPFYAGEMEFIKMFRIDRNDFDKAYLEIEKINAALAIIYVNGFEVSKAISSSLQIDITKYVRKGENELRILLVGTLRNVLGPLHREDSQFTSPLTFYIVDNTWRDDYVLKPFGFRNAKIAFYKESEKQ</sequence>
<dbReference type="Proteomes" id="UP001529235">
    <property type="component" value="Unassembled WGS sequence"/>
</dbReference>
<evidence type="ECO:0000313" key="1">
    <source>
        <dbReference type="EMBL" id="MDK6029264.1"/>
    </source>
</evidence>
<reference evidence="1 2" key="1">
    <citation type="submission" date="2023-05" db="EMBL/GenBank/DDBJ databases">
        <title>A new hyperthermophilic archaea 'Ignisphaera cupida' sp. nov. and description of the family 'Ignisphaeraceae' fam. nov.</title>
        <authorList>
            <person name="Podosokorskaya O.A."/>
            <person name="Elcheninov A.G."/>
            <person name="Klukina A."/>
            <person name="Merkel A.Y."/>
        </authorList>
    </citation>
    <scope>NUCLEOTIDE SEQUENCE [LARGE SCALE GENOMIC DNA]</scope>
    <source>
        <strain evidence="1 2">4213-co</strain>
    </source>
</reference>
<protein>
    <submittedName>
        <fullName evidence="1">Glycosyl hydrolase</fullName>
    </submittedName>
</protein>
<dbReference type="GO" id="GO:0016787">
    <property type="term" value="F:hydrolase activity"/>
    <property type="evidence" value="ECO:0007669"/>
    <property type="project" value="UniProtKB-KW"/>
</dbReference>
<gene>
    <name evidence="1" type="ORF">QPL79_07790</name>
</gene>
<dbReference type="Gene3D" id="2.60.120.260">
    <property type="entry name" value="Galactose-binding domain-like"/>
    <property type="match status" value="1"/>
</dbReference>
<dbReference type="EMBL" id="JASNVW010000005">
    <property type="protein sequence ID" value="MDK6029264.1"/>
    <property type="molecule type" value="Genomic_DNA"/>
</dbReference>
<dbReference type="InterPro" id="IPR053161">
    <property type="entry name" value="Ulvan_degrading_GH"/>
</dbReference>
<dbReference type="PANTHER" id="PTHR36848:SF2">
    <property type="entry name" value="SECRETED PROTEIN"/>
    <property type="match status" value="1"/>
</dbReference>
<accession>A0ABD4Z7P8</accession>
<dbReference type="Pfam" id="PF17132">
    <property type="entry name" value="Glyco_hydro_106"/>
    <property type="match status" value="1"/>
</dbReference>
<dbReference type="SUPFAM" id="SSF49785">
    <property type="entry name" value="Galactose-binding domain-like"/>
    <property type="match status" value="1"/>
</dbReference>
<keyword evidence="1" id="KW-0378">Hydrolase</keyword>
<proteinExistence type="predicted"/>
<name>A0ABD4Z7P8_9CREN</name>
<dbReference type="PANTHER" id="PTHR36848">
    <property type="entry name" value="DNA-BINDING PROTEIN (PUTATIVE SECRETED PROTEIN)-RELATED"/>
    <property type="match status" value="1"/>
</dbReference>